<dbReference type="AlphaFoldDB" id="A0A1V6NET6"/>
<evidence type="ECO:0000259" key="1">
    <source>
        <dbReference type="Pfam" id="PF07287"/>
    </source>
</evidence>
<evidence type="ECO:0008006" key="5">
    <source>
        <dbReference type="Google" id="ProtNLM"/>
    </source>
</evidence>
<dbReference type="OrthoDB" id="10265871at2759"/>
<proteinExistence type="predicted"/>
<gene>
    <name evidence="3" type="ORF">PENPOL_c010G10420</name>
</gene>
<keyword evidence="4" id="KW-1185">Reference proteome</keyword>
<dbReference type="EMBL" id="MDYM01000010">
    <property type="protein sequence ID" value="OQD63240.1"/>
    <property type="molecule type" value="Genomic_DNA"/>
</dbReference>
<protein>
    <recommendedName>
        <fullName evidence="5">DUF1446 domain protein</fullName>
    </recommendedName>
</protein>
<dbReference type="Pfam" id="PF23544">
    <property type="entry name" value="AtuA_ferredoxin"/>
    <property type="match status" value="1"/>
</dbReference>
<dbReference type="PANTHER" id="PTHR47585">
    <property type="match status" value="1"/>
</dbReference>
<name>A0A1V6NET6_PENPO</name>
<evidence type="ECO:0000259" key="2">
    <source>
        <dbReference type="Pfam" id="PF23544"/>
    </source>
</evidence>
<feature type="domain" description="AtuA-like ferredoxin-fold" evidence="2">
    <location>
        <begin position="498"/>
        <end position="592"/>
    </location>
</feature>
<dbReference type="PANTHER" id="PTHR47585:SF2">
    <property type="entry name" value="DUF1446 DOMAIN PROTEIN (AFU_ORTHOLOGUE AFUA_6G11420)"/>
    <property type="match status" value="1"/>
</dbReference>
<reference evidence="4" key="1">
    <citation type="journal article" date="2017" name="Nat. Microbiol.">
        <title>Global analysis of biosynthetic gene clusters reveals vast potential of secondary metabolite production in Penicillium species.</title>
        <authorList>
            <person name="Nielsen J.C."/>
            <person name="Grijseels S."/>
            <person name="Prigent S."/>
            <person name="Ji B."/>
            <person name="Dainat J."/>
            <person name="Nielsen K.F."/>
            <person name="Frisvad J.C."/>
            <person name="Workman M."/>
            <person name="Nielsen J."/>
        </authorList>
    </citation>
    <scope>NUCLEOTIDE SEQUENCE [LARGE SCALE GENOMIC DNA]</scope>
    <source>
        <strain evidence="4">IBT 4502</strain>
    </source>
</reference>
<dbReference type="InterPro" id="IPR056362">
    <property type="entry name" value="AtuA-like_ferredoxin_dom"/>
</dbReference>
<dbReference type="InterPro" id="IPR010839">
    <property type="entry name" value="AtuA_N"/>
</dbReference>
<evidence type="ECO:0000313" key="4">
    <source>
        <dbReference type="Proteomes" id="UP000191408"/>
    </source>
</evidence>
<dbReference type="Pfam" id="PF07287">
    <property type="entry name" value="AtuA"/>
    <property type="match status" value="1"/>
</dbReference>
<dbReference type="Proteomes" id="UP000191408">
    <property type="component" value="Unassembled WGS sequence"/>
</dbReference>
<organism evidence="3 4">
    <name type="scientific">Penicillium polonicum</name>
    <dbReference type="NCBI Taxonomy" id="60169"/>
    <lineage>
        <taxon>Eukaryota</taxon>
        <taxon>Fungi</taxon>
        <taxon>Dikarya</taxon>
        <taxon>Ascomycota</taxon>
        <taxon>Pezizomycotina</taxon>
        <taxon>Eurotiomycetes</taxon>
        <taxon>Eurotiomycetidae</taxon>
        <taxon>Eurotiales</taxon>
        <taxon>Aspergillaceae</taxon>
        <taxon>Penicillium</taxon>
    </lineage>
</organism>
<comment type="caution">
    <text evidence="3">The sequence shown here is derived from an EMBL/GenBank/DDBJ whole genome shotgun (WGS) entry which is preliminary data.</text>
</comment>
<accession>A0A1V6NET6</accession>
<feature type="domain" description="Acyclic terpene utilisation N-terminal" evidence="1">
    <location>
        <begin position="10"/>
        <end position="457"/>
    </location>
</feature>
<evidence type="ECO:0000313" key="3">
    <source>
        <dbReference type="EMBL" id="OQD63240.1"/>
    </source>
</evidence>
<sequence length="607" mass="67031">MPSQQTKRPLRILGSSGSAQDRRRLLATAVKNHKNDPFDVLVGDWMSEANMTFNATKHHKGEGIAYEKTFISALEDVLPEIAEHGIKIAANAGSSDTKGLYDALLALVKEKNVCLNIAWVEGDQVLPAVLKAEAEKAFDFRHLCTDQPFSEWKHEPISAQAYLGGLGIAEAFKQGADIVVCGRVSDASPVIGSALWWHGWHREDYDQLANSLVAGHLIECSSYVTGGNFTGFKDLEHRGWQNLGLPIAEIDHSGQAIITKTRGSNGLVSVNTCKSQLLYEIQGPRYYNSDVTAYLEGVKFEELGPDRVLLSGIHGGPPPATTKVGITAKEAYHAELLFWLVGLDIEAKARMLEAQIREELGHRVKNLSLLEFTLNGVAAEDAQNQVSATVGFRVVAQALEKKYLSSANFLEPILETTMELYPGGTFHMDVRTALPREVHEYFVTKFPQSLINHRIHLHDGRTIDIAPSSMVESIIPVPTQASAHVDVGSFGPTTRGPLGWIVHSRSGDKGSNANVGFYIRHDDEYEWLRALLTVEKIKQLLAKEYKGGTIERFELPNIGAVHFLLYDHLDRGVSCTTTLDFLGKNVGEYLRSKFVDIPVVFLERGKI</sequence>